<dbReference type="EMBL" id="LAZR01067796">
    <property type="protein sequence ID" value="KKK50877.1"/>
    <property type="molecule type" value="Genomic_DNA"/>
</dbReference>
<sequence length="65" mass="7998">MNEKESRDNIKKMWNTQFRYRPINRAFDLMVRRWFIQGQSDYRAGNPTPDKMNRSQANSWLMGWQ</sequence>
<accession>A0A0F8W2F4</accession>
<reference evidence="2" key="1">
    <citation type="journal article" date="2015" name="Nature">
        <title>Complex archaea that bridge the gap between prokaryotes and eukaryotes.</title>
        <authorList>
            <person name="Spang A."/>
            <person name="Saw J.H."/>
            <person name="Jorgensen S.L."/>
            <person name="Zaremba-Niedzwiedzka K."/>
            <person name="Martijn J."/>
            <person name="Lind A.E."/>
            <person name="van Eijk R."/>
            <person name="Schleper C."/>
            <person name="Guy L."/>
            <person name="Ettema T.J."/>
        </authorList>
    </citation>
    <scope>NUCLEOTIDE SEQUENCE</scope>
</reference>
<gene>
    <name evidence="2" type="ORF">LCGC14_3120590</name>
</gene>
<evidence type="ECO:0000256" key="1">
    <source>
        <dbReference type="SAM" id="MobiDB-lite"/>
    </source>
</evidence>
<protein>
    <submittedName>
        <fullName evidence="2">Uncharacterized protein</fullName>
    </submittedName>
</protein>
<evidence type="ECO:0000313" key="2">
    <source>
        <dbReference type="EMBL" id="KKK50877.1"/>
    </source>
</evidence>
<proteinExistence type="predicted"/>
<comment type="caution">
    <text evidence="2">The sequence shown here is derived from an EMBL/GenBank/DDBJ whole genome shotgun (WGS) entry which is preliminary data.</text>
</comment>
<feature type="non-terminal residue" evidence="2">
    <location>
        <position position="65"/>
    </location>
</feature>
<feature type="region of interest" description="Disordered" evidence="1">
    <location>
        <begin position="42"/>
        <end position="65"/>
    </location>
</feature>
<name>A0A0F8W2F4_9ZZZZ</name>
<dbReference type="AlphaFoldDB" id="A0A0F8W2F4"/>
<organism evidence="2">
    <name type="scientific">marine sediment metagenome</name>
    <dbReference type="NCBI Taxonomy" id="412755"/>
    <lineage>
        <taxon>unclassified sequences</taxon>
        <taxon>metagenomes</taxon>
        <taxon>ecological metagenomes</taxon>
    </lineage>
</organism>